<feature type="transmembrane region" description="Helical" evidence="8">
    <location>
        <begin position="416"/>
        <end position="439"/>
    </location>
</feature>
<dbReference type="InterPro" id="IPR003594">
    <property type="entry name" value="HATPase_dom"/>
</dbReference>
<keyword evidence="8" id="KW-0812">Transmembrane</keyword>
<evidence type="ECO:0000256" key="7">
    <source>
        <dbReference type="PROSITE-ProRule" id="PRU00339"/>
    </source>
</evidence>
<dbReference type="PRINTS" id="PR00344">
    <property type="entry name" value="BCTRLSENSOR"/>
</dbReference>
<dbReference type="Gene3D" id="3.30.565.10">
    <property type="entry name" value="Histidine kinase-like ATPase, C-terminal domain"/>
    <property type="match status" value="1"/>
</dbReference>
<dbReference type="InterPro" id="IPR004358">
    <property type="entry name" value="Sig_transdc_His_kin-like_C"/>
</dbReference>
<keyword evidence="4" id="KW-0808">Transferase</keyword>
<dbReference type="SMART" id="SM00028">
    <property type="entry name" value="TPR"/>
    <property type="match status" value="2"/>
</dbReference>
<gene>
    <name evidence="11" type="ORF">SAMN04487901_10755</name>
</gene>
<feature type="repeat" description="TPR" evidence="7">
    <location>
        <begin position="172"/>
        <end position="205"/>
    </location>
</feature>
<keyword evidence="12" id="KW-1185">Reference proteome</keyword>
<dbReference type="InterPro" id="IPR050736">
    <property type="entry name" value="Sensor_HK_Regulatory"/>
</dbReference>
<keyword evidence="9" id="KW-0732">Signal</keyword>
<evidence type="ECO:0000256" key="8">
    <source>
        <dbReference type="SAM" id="Phobius"/>
    </source>
</evidence>
<dbReference type="RefSeq" id="WP_091816989.1">
    <property type="nucleotide sequence ID" value="NZ_FNCQ01000007.1"/>
</dbReference>
<feature type="signal peptide" evidence="9">
    <location>
        <begin position="1"/>
        <end position="28"/>
    </location>
</feature>
<dbReference type="InterPro" id="IPR003661">
    <property type="entry name" value="HisK_dim/P_dom"/>
</dbReference>
<keyword evidence="6" id="KW-0902">Two-component regulatory system</keyword>
<dbReference type="SUPFAM" id="SSF55874">
    <property type="entry name" value="ATPase domain of HSP90 chaperone/DNA topoisomerase II/histidine kinase"/>
    <property type="match status" value="1"/>
</dbReference>
<evidence type="ECO:0000256" key="9">
    <source>
        <dbReference type="SAM" id="SignalP"/>
    </source>
</evidence>
<sequence length="699" mass="80552">MVLSINWYKIQKTALVLVTMLWGASLSAAVTPQHTMDSLRQVMSHQKGEKKLNTMEEIYNQSLLVGDFKLQLRCLDEWQAEARRQGNAASEAEARVDRILDYFNVAIYDSIFHLSRDMMTFCEKHGMVRKKMQAWHMLVGAYHFTGQYNQALREVKMMYEEAHRVGSEYGESMAYFNMGNVYYSMSHIEESADAFEKSIPLMQKIDPEVLLEMYPYYCDALESLKRYEKLDSVTHQWWQVIENRFAKGDERDREILLANYFIACAQAKLGKGKLEEGEKYLDEVEKNLPGKKSYEYLFLLFYRAKLRMLQGRYDEALDLNAERIRMCSVIDDKPTLIPVHKQRADILMHAGRYKEAARMYARTLALSDSLNQANTRTQLNELRTMFKVDELETANAEHETRLEEMEIHSVLQRSKFITIITTLAAVTLLIIMLIIYYAARRLKKKNCELAQRNNELKVARERAEVSLKMKTDFIHQISHEIRTPLNVLSGFSQILTAKNDPLDPDVRRSINHRIAESTGRIVNLVNKMLELSEANSEKIIEREDEVTPAKIAEDAIEQSGVRSFEMTDFECHIDDDVTDLMLQTNLKQAVRTIYFLIGNARKFMQPSGEDLRQGTIRLLVSQSADKHFVQFAVEDTGIGIPAEEAEHIFDEFVQLNEYYDGAGIGLTVARSIARRLGGDVVLDTSYTAGARFVFTLPKK</sequence>
<evidence type="ECO:0000256" key="1">
    <source>
        <dbReference type="ARBA" id="ARBA00000085"/>
    </source>
</evidence>
<dbReference type="SMART" id="SM00388">
    <property type="entry name" value="HisKA"/>
    <property type="match status" value="1"/>
</dbReference>
<dbReference type="PROSITE" id="PS50005">
    <property type="entry name" value="TPR"/>
    <property type="match status" value="1"/>
</dbReference>
<feature type="domain" description="Histidine kinase" evidence="10">
    <location>
        <begin position="476"/>
        <end position="699"/>
    </location>
</feature>
<evidence type="ECO:0000259" key="10">
    <source>
        <dbReference type="PROSITE" id="PS50109"/>
    </source>
</evidence>
<dbReference type="Gene3D" id="1.25.40.10">
    <property type="entry name" value="Tetratricopeptide repeat domain"/>
    <property type="match status" value="2"/>
</dbReference>
<evidence type="ECO:0000256" key="5">
    <source>
        <dbReference type="ARBA" id="ARBA00022777"/>
    </source>
</evidence>
<dbReference type="PANTHER" id="PTHR43711:SF26">
    <property type="entry name" value="SENSOR HISTIDINE KINASE RCSC"/>
    <property type="match status" value="1"/>
</dbReference>
<reference evidence="12" key="1">
    <citation type="submission" date="2016-10" db="EMBL/GenBank/DDBJ databases">
        <authorList>
            <person name="Varghese N."/>
            <person name="Submissions S."/>
        </authorList>
    </citation>
    <scope>NUCLEOTIDE SEQUENCE [LARGE SCALE GENOMIC DNA]</scope>
    <source>
        <strain evidence="12">BP1-148</strain>
    </source>
</reference>
<dbReference type="EMBL" id="FNCQ01000007">
    <property type="protein sequence ID" value="SDG66890.1"/>
    <property type="molecule type" value="Genomic_DNA"/>
</dbReference>
<evidence type="ECO:0000256" key="2">
    <source>
        <dbReference type="ARBA" id="ARBA00012438"/>
    </source>
</evidence>
<accession>A0A1G7W6U3</accession>
<dbReference type="AlphaFoldDB" id="A0A1G7W6U3"/>
<dbReference type="SUPFAM" id="SSF47384">
    <property type="entry name" value="Homodimeric domain of signal transducing histidine kinase"/>
    <property type="match status" value="1"/>
</dbReference>
<dbReference type="InterPro" id="IPR036890">
    <property type="entry name" value="HATPase_C_sf"/>
</dbReference>
<dbReference type="CDD" id="cd00082">
    <property type="entry name" value="HisKA"/>
    <property type="match status" value="1"/>
</dbReference>
<dbReference type="InterPro" id="IPR011990">
    <property type="entry name" value="TPR-like_helical_dom_sf"/>
</dbReference>
<proteinExistence type="predicted"/>
<protein>
    <recommendedName>
        <fullName evidence="2">histidine kinase</fullName>
        <ecNumber evidence="2">2.7.13.3</ecNumber>
    </recommendedName>
</protein>
<dbReference type="Gene3D" id="1.10.287.130">
    <property type="match status" value="1"/>
</dbReference>
<dbReference type="STRING" id="645274.SAMN04487901_10755"/>
<evidence type="ECO:0000313" key="11">
    <source>
        <dbReference type="EMBL" id="SDG66890.1"/>
    </source>
</evidence>
<dbReference type="PANTHER" id="PTHR43711">
    <property type="entry name" value="TWO-COMPONENT HISTIDINE KINASE"/>
    <property type="match status" value="1"/>
</dbReference>
<dbReference type="Pfam" id="PF00512">
    <property type="entry name" value="HisKA"/>
    <property type="match status" value="1"/>
</dbReference>
<dbReference type="GO" id="GO:0000155">
    <property type="term" value="F:phosphorelay sensor kinase activity"/>
    <property type="evidence" value="ECO:0007669"/>
    <property type="project" value="InterPro"/>
</dbReference>
<keyword evidence="5 11" id="KW-0418">Kinase</keyword>
<evidence type="ECO:0000256" key="3">
    <source>
        <dbReference type="ARBA" id="ARBA00022553"/>
    </source>
</evidence>
<evidence type="ECO:0000256" key="4">
    <source>
        <dbReference type="ARBA" id="ARBA00022679"/>
    </source>
</evidence>
<dbReference type="SUPFAM" id="SSF48452">
    <property type="entry name" value="TPR-like"/>
    <property type="match status" value="1"/>
</dbReference>
<keyword evidence="7" id="KW-0802">TPR repeat</keyword>
<evidence type="ECO:0000313" key="12">
    <source>
        <dbReference type="Proteomes" id="UP000198779"/>
    </source>
</evidence>
<comment type="catalytic activity">
    <reaction evidence="1">
        <text>ATP + protein L-histidine = ADP + protein N-phospho-L-histidine.</text>
        <dbReference type="EC" id="2.7.13.3"/>
    </reaction>
</comment>
<keyword evidence="8" id="KW-1133">Transmembrane helix</keyword>
<keyword evidence="8" id="KW-0472">Membrane</keyword>
<organism evidence="11 12">
    <name type="scientific">Prevotella communis</name>
    <dbReference type="NCBI Taxonomy" id="2913614"/>
    <lineage>
        <taxon>Bacteria</taxon>
        <taxon>Pseudomonadati</taxon>
        <taxon>Bacteroidota</taxon>
        <taxon>Bacteroidia</taxon>
        <taxon>Bacteroidales</taxon>
        <taxon>Prevotellaceae</taxon>
        <taxon>Prevotella</taxon>
    </lineage>
</organism>
<dbReference type="SMART" id="SM00387">
    <property type="entry name" value="HATPase_c"/>
    <property type="match status" value="1"/>
</dbReference>
<evidence type="ECO:0000256" key="6">
    <source>
        <dbReference type="ARBA" id="ARBA00023012"/>
    </source>
</evidence>
<name>A0A1G7W6U3_9BACT</name>
<dbReference type="PROSITE" id="PS50109">
    <property type="entry name" value="HIS_KIN"/>
    <property type="match status" value="1"/>
</dbReference>
<dbReference type="InterPro" id="IPR019734">
    <property type="entry name" value="TPR_rpt"/>
</dbReference>
<dbReference type="Pfam" id="PF02518">
    <property type="entry name" value="HATPase_c"/>
    <property type="match status" value="1"/>
</dbReference>
<dbReference type="EC" id="2.7.13.3" evidence="2"/>
<dbReference type="InterPro" id="IPR005467">
    <property type="entry name" value="His_kinase_dom"/>
</dbReference>
<dbReference type="InterPro" id="IPR036097">
    <property type="entry name" value="HisK_dim/P_sf"/>
</dbReference>
<dbReference type="Proteomes" id="UP000198779">
    <property type="component" value="Unassembled WGS sequence"/>
</dbReference>
<feature type="chain" id="PRO_5011551857" description="histidine kinase" evidence="9">
    <location>
        <begin position="29"/>
        <end position="699"/>
    </location>
</feature>
<keyword evidence="3" id="KW-0597">Phosphoprotein</keyword>